<organism evidence="6 7">
    <name type="scientific">Qingshengfaniella alkalisoli</name>
    <dbReference type="NCBI Taxonomy" id="2599296"/>
    <lineage>
        <taxon>Bacteria</taxon>
        <taxon>Pseudomonadati</taxon>
        <taxon>Pseudomonadota</taxon>
        <taxon>Alphaproteobacteria</taxon>
        <taxon>Rhodobacterales</taxon>
        <taxon>Paracoccaceae</taxon>
        <taxon>Qingshengfaniella</taxon>
    </lineage>
</organism>
<reference evidence="6 7" key="1">
    <citation type="submission" date="2019-07" db="EMBL/GenBank/DDBJ databases">
        <title>Litoreibacter alkalisoli sp. nov., isolated from saline-alkaline soil.</title>
        <authorList>
            <person name="Wang S."/>
            <person name="Xu L."/>
            <person name="Xing Y.-T."/>
            <person name="Sun J.-Q."/>
        </authorList>
    </citation>
    <scope>NUCLEOTIDE SEQUENCE [LARGE SCALE GENOMIC DNA]</scope>
    <source>
        <strain evidence="6 7">LN3S51</strain>
        <plasmid evidence="6 7">unnamed1</plasmid>
    </source>
</reference>
<keyword evidence="4" id="KW-0732">Signal</keyword>
<evidence type="ECO:0000256" key="1">
    <source>
        <dbReference type="ARBA" id="ARBA00004418"/>
    </source>
</evidence>
<dbReference type="EMBL" id="CP042262">
    <property type="protein sequence ID" value="QDY70533.1"/>
    <property type="molecule type" value="Genomic_DNA"/>
</dbReference>
<evidence type="ECO:0000259" key="5">
    <source>
        <dbReference type="Pfam" id="PF00496"/>
    </source>
</evidence>
<dbReference type="InterPro" id="IPR000914">
    <property type="entry name" value="SBP_5_dom"/>
</dbReference>
<dbReference type="KEGG" id="lit:FPZ52_12575"/>
<dbReference type="AlphaFoldDB" id="A0A5B8IY55"/>
<sequence>MADADASQSTGNDMRYHQTTTYLRILLVSGAVALINGGASAQVFASSELAADQVGTGPRLIYLHHEYPATLDPQNTSAFVGQLAMELFDTLVTYAIDPETGVADQTSIVPRLAESWDISDDNTELTFHLNPTAKFWDGSPVTAEDVYWSIERALVGRMGWGTTQIETGGIYDISQMEIVDPQTLKITYPDGLGRYSLRNFASMSLTIMSKAACEAARSEQDIWCVDWIKNNAMGSGPYMLGDRQSGQYLTAVANKNYWGEAKPYYSEVMFRVVPDPQTRMLLMESGEASFASLTPNEYSVLRNSSNATVFSVPSQQDVAVMRWDPEYPPFDDPRIREAVIRAIPYERLVTEVCRGFCTPVQNLVGVSTPGYEPDPLFTQDQQMAKELVAQSSYGDDVPSFEVPVVQNSTHMAAAVIIQDALRSIDIDMEIKPLTQNAFDDIAWGKRDLDVSIHSMGPWWNDFMYWAYWMYRSDSATNHIQFSDAALDQAVVEALLIPQENEAAYMKLQDGVLDILVGERLAAPLYQVNWSMSVSNNICNVNKFPWGTIAFSWLRPCE</sequence>
<accession>A0A5B8IY55</accession>
<name>A0A5B8IY55_9RHOB</name>
<keyword evidence="3" id="KW-0813">Transport</keyword>
<evidence type="ECO:0000256" key="2">
    <source>
        <dbReference type="ARBA" id="ARBA00005695"/>
    </source>
</evidence>
<dbReference type="InterPro" id="IPR039424">
    <property type="entry name" value="SBP_5"/>
</dbReference>
<dbReference type="PANTHER" id="PTHR30290:SF10">
    <property type="entry name" value="PERIPLASMIC OLIGOPEPTIDE-BINDING PROTEIN-RELATED"/>
    <property type="match status" value="1"/>
</dbReference>
<proteinExistence type="inferred from homology"/>
<dbReference type="GO" id="GO:0015833">
    <property type="term" value="P:peptide transport"/>
    <property type="evidence" value="ECO:0007669"/>
    <property type="project" value="TreeGrafter"/>
</dbReference>
<evidence type="ECO:0000313" key="7">
    <source>
        <dbReference type="Proteomes" id="UP000318483"/>
    </source>
</evidence>
<dbReference type="SUPFAM" id="SSF53850">
    <property type="entry name" value="Periplasmic binding protein-like II"/>
    <property type="match status" value="1"/>
</dbReference>
<keyword evidence="7" id="KW-1185">Reference proteome</keyword>
<dbReference type="OrthoDB" id="9803988at2"/>
<dbReference type="Proteomes" id="UP000318483">
    <property type="component" value="Plasmid unnamed1"/>
</dbReference>
<dbReference type="PIRSF" id="PIRSF002741">
    <property type="entry name" value="MppA"/>
    <property type="match status" value="1"/>
</dbReference>
<dbReference type="CDD" id="cd08512">
    <property type="entry name" value="PBP2_NikA_DppA_OppA_like_7"/>
    <property type="match status" value="1"/>
</dbReference>
<evidence type="ECO:0000256" key="4">
    <source>
        <dbReference type="ARBA" id="ARBA00022729"/>
    </source>
</evidence>
<dbReference type="InterPro" id="IPR030678">
    <property type="entry name" value="Peptide/Ni-bd"/>
</dbReference>
<dbReference type="Gene3D" id="3.10.105.10">
    <property type="entry name" value="Dipeptide-binding Protein, Domain 3"/>
    <property type="match status" value="1"/>
</dbReference>
<gene>
    <name evidence="6" type="ORF">FPZ52_12575</name>
</gene>
<feature type="domain" description="Solute-binding protein family 5" evidence="5">
    <location>
        <begin position="108"/>
        <end position="475"/>
    </location>
</feature>
<geneLocation type="plasmid" evidence="6 7">
    <name>unnamed1</name>
</geneLocation>
<dbReference type="Gene3D" id="3.40.190.10">
    <property type="entry name" value="Periplasmic binding protein-like II"/>
    <property type="match status" value="1"/>
</dbReference>
<dbReference type="GO" id="GO:1904680">
    <property type="term" value="F:peptide transmembrane transporter activity"/>
    <property type="evidence" value="ECO:0007669"/>
    <property type="project" value="TreeGrafter"/>
</dbReference>
<dbReference type="GO" id="GO:0030288">
    <property type="term" value="C:outer membrane-bounded periplasmic space"/>
    <property type="evidence" value="ECO:0007669"/>
    <property type="project" value="UniProtKB-ARBA"/>
</dbReference>
<evidence type="ECO:0000313" key="6">
    <source>
        <dbReference type="EMBL" id="QDY70533.1"/>
    </source>
</evidence>
<keyword evidence="6" id="KW-0614">Plasmid</keyword>
<evidence type="ECO:0000256" key="3">
    <source>
        <dbReference type="ARBA" id="ARBA00022448"/>
    </source>
</evidence>
<dbReference type="Pfam" id="PF00496">
    <property type="entry name" value="SBP_bac_5"/>
    <property type="match status" value="1"/>
</dbReference>
<comment type="similarity">
    <text evidence="2">Belongs to the bacterial solute-binding protein 5 family.</text>
</comment>
<dbReference type="PANTHER" id="PTHR30290">
    <property type="entry name" value="PERIPLASMIC BINDING COMPONENT OF ABC TRANSPORTER"/>
    <property type="match status" value="1"/>
</dbReference>
<comment type="subcellular location">
    <subcellularLocation>
        <location evidence="1">Periplasm</location>
    </subcellularLocation>
</comment>
<dbReference type="GO" id="GO:0043190">
    <property type="term" value="C:ATP-binding cassette (ABC) transporter complex"/>
    <property type="evidence" value="ECO:0007669"/>
    <property type="project" value="InterPro"/>
</dbReference>
<protein>
    <submittedName>
        <fullName evidence="6">ABC transporter substrate-binding protein</fullName>
    </submittedName>
</protein>